<evidence type="ECO:0000256" key="1">
    <source>
        <dbReference type="SAM" id="MobiDB-lite"/>
    </source>
</evidence>
<dbReference type="EMBL" id="JBHTMK010000012">
    <property type="protein sequence ID" value="MFD1365554.1"/>
    <property type="molecule type" value="Genomic_DNA"/>
</dbReference>
<evidence type="ECO:0000313" key="3">
    <source>
        <dbReference type="EMBL" id="MFD1365554.1"/>
    </source>
</evidence>
<keyword evidence="2" id="KW-0812">Transmembrane</keyword>
<keyword evidence="4" id="KW-1185">Reference proteome</keyword>
<name>A0ABW4A506_9ACTN</name>
<evidence type="ECO:0000256" key="2">
    <source>
        <dbReference type="SAM" id="Phobius"/>
    </source>
</evidence>
<feature type="compositionally biased region" description="Polar residues" evidence="1">
    <location>
        <begin position="50"/>
        <end position="65"/>
    </location>
</feature>
<evidence type="ECO:0008006" key="5">
    <source>
        <dbReference type="Google" id="ProtNLM"/>
    </source>
</evidence>
<organism evidence="3 4">
    <name type="scientific">Actinoplanes sichuanensis</name>
    <dbReference type="NCBI Taxonomy" id="512349"/>
    <lineage>
        <taxon>Bacteria</taxon>
        <taxon>Bacillati</taxon>
        <taxon>Actinomycetota</taxon>
        <taxon>Actinomycetes</taxon>
        <taxon>Micromonosporales</taxon>
        <taxon>Micromonosporaceae</taxon>
        <taxon>Actinoplanes</taxon>
    </lineage>
</organism>
<evidence type="ECO:0000313" key="4">
    <source>
        <dbReference type="Proteomes" id="UP001597183"/>
    </source>
</evidence>
<comment type="caution">
    <text evidence="3">The sequence shown here is derived from an EMBL/GenBank/DDBJ whole genome shotgun (WGS) entry which is preliminary data.</text>
</comment>
<dbReference type="Proteomes" id="UP001597183">
    <property type="component" value="Unassembled WGS sequence"/>
</dbReference>
<proteinExistence type="predicted"/>
<feature type="region of interest" description="Disordered" evidence="1">
    <location>
        <begin position="41"/>
        <end position="65"/>
    </location>
</feature>
<protein>
    <recommendedName>
        <fullName evidence="5">Secreted protein</fullName>
    </recommendedName>
</protein>
<keyword evidence="2" id="KW-1133">Transmembrane helix</keyword>
<feature type="transmembrane region" description="Helical" evidence="2">
    <location>
        <begin position="14"/>
        <end position="33"/>
    </location>
</feature>
<gene>
    <name evidence="3" type="ORF">ACFQ5G_09400</name>
</gene>
<accession>A0ABW4A506</accession>
<sequence length="201" mass="21031">MSNEGTVSLTPKQIIRLLIIGVLFLVFLVDVCLQIRAQREATPPSGASPFGTTASGAPTSGQQATDARNAALMETLFGPPRIRSHDPSALMKAAGQPTRLSRGEAEWLVTPSNPTTTTAACATGPVVTIDLHVETTAGTDSLPLDALLLITDEGPIAPSVACSTGFTGTTVQRLLAFPATSYDQLMVADDPTQPQAIWHLP</sequence>
<dbReference type="RefSeq" id="WP_317792911.1">
    <property type="nucleotide sequence ID" value="NZ_AP028461.1"/>
</dbReference>
<keyword evidence="2" id="KW-0472">Membrane</keyword>
<reference evidence="4" key="1">
    <citation type="journal article" date="2019" name="Int. J. Syst. Evol. Microbiol.">
        <title>The Global Catalogue of Microorganisms (GCM) 10K type strain sequencing project: providing services to taxonomists for standard genome sequencing and annotation.</title>
        <authorList>
            <consortium name="The Broad Institute Genomics Platform"/>
            <consortium name="The Broad Institute Genome Sequencing Center for Infectious Disease"/>
            <person name="Wu L."/>
            <person name="Ma J."/>
        </authorList>
    </citation>
    <scope>NUCLEOTIDE SEQUENCE [LARGE SCALE GENOMIC DNA]</scope>
    <source>
        <strain evidence="4">CCM 7526</strain>
    </source>
</reference>